<proteinExistence type="predicted"/>
<sequence length="85" mass="9915">NPKLITPNDIYCYEIVIGTTAIYFPKDHKIRLEISSSNFPRFDVNSNLAGKETEENYMIASQKVYHDTEHQSHLILPVFREDDKD</sequence>
<evidence type="ECO:0000259" key="1">
    <source>
        <dbReference type="Pfam" id="PF08530"/>
    </source>
</evidence>
<feature type="domain" description="Xaa-Pro dipeptidyl-peptidase C-terminal" evidence="1">
    <location>
        <begin position="4"/>
        <end position="74"/>
    </location>
</feature>
<dbReference type="Pfam" id="PF08530">
    <property type="entry name" value="PepX_C"/>
    <property type="match status" value="1"/>
</dbReference>
<dbReference type="AlphaFoldDB" id="X1JXQ3"/>
<organism evidence="2">
    <name type="scientific">marine sediment metagenome</name>
    <dbReference type="NCBI Taxonomy" id="412755"/>
    <lineage>
        <taxon>unclassified sequences</taxon>
        <taxon>metagenomes</taxon>
        <taxon>ecological metagenomes</taxon>
    </lineage>
</organism>
<gene>
    <name evidence="2" type="ORF">S03H2_61774</name>
</gene>
<feature type="non-terminal residue" evidence="2">
    <location>
        <position position="1"/>
    </location>
</feature>
<dbReference type="InterPro" id="IPR008979">
    <property type="entry name" value="Galactose-bd-like_sf"/>
</dbReference>
<name>X1JXQ3_9ZZZZ</name>
<protein>
    <recommendedName>
        <fullName evidence="1">Xaa-Pro dipeptidyl-peptidase C-terminal domain-containing protein</fullName>
    </recommendedName>
</protein>
<dbReference type="InterPro" id="IPR013736">
    <property type="entry name" value="Xaa-Pro_dipept_C"/>
</dbReference>
<comment type="caution">
    <text evidence="2">The sequence shown here is derived from an EMBL/GenBank/DDBJ whole genome shotgun (WGS) entry which is preliminary data.</text>
</comment>
<dbReference type="Gene3D" id="2.60.120.260">
    <property type="entry name" value="Galactose-binding domain-like"/>
    <property type="match status" value="1"/>
</dbReference>
<dbReference type="SUPFAM" id="SSF49785">
    <property type="entry name" value="Galactose-binding domain-like"/>
    <property type="match status" value="1"/>
</dbReference>
<dbReference type="EMBL" id="BARU01039900">
    <property type="protein sequence ID" value="GAH86175.1"/>
    <property type="molecule type" value="Genomic_DNA"/>
</dbReference>
<reference evidence="2" key="1">
    <citation type="journal article" date="2014" name="Front. Microbiol.">
        <title>High frequency of phylogenetically diverse reductive dehalogenase-homologous genes in deep subseafloor sedimentary metagenomes.</title>
        <authorList>
            <person name="Kawai M."/>
            <person name="Futagami T."/>
            <person name="Toyoda A."/>
            <person name="Takaki Y."/>
            <person name="Nishi S."/>
            <person name="Hori S."/>
            <person name="Arai W."/>
            <person name="Tsubouchi T."/>
            <person name="Morono Y."/>
            <person name="Uchiyama I."/>
            <person name="Ito T."/>
            <person name="Fujiyama A."/>
            <person name="Inagaki F."/>
            <person name="Takami H."/>
        </authorList>
    </citation>
    <scope>NUCLEOTIDE SEQUENCE</scope>
    <source>
        <strain evidence="2">Expedition CK06-06</strain>
    </source>
</reference>
<dbReference type="GO" id="GO:0008239">
    <property type="term" value="F:dipeptidyl-peptidase activity"/>
    <property type="evidence" value="ECO:0007669"/>
    <property type="project" value="InterPro"/>
</dbReference>
<accession>X1JXQ3</accession>
<evidence type="ECO:0000313" key="2">
    <source>
        <dbReference type="EMBL" id="GAH86175.1"/>
    </source>
</evidence>